<protein>
    <submittedName>
        <fullName evidence="3">Tfp pilus assembly protein PilN</fullName>
    </submittedName>
</protein>
<keyword evidence="4" id="KW-1185">Reference proteome</keyword>
<keyword evidence="2" id="KW-0812">Transmembrane</keyword>
<organism evidence="3 4">
    <name type="scientific">Tepidiphilus thermophilus</name>
    <dbReference type="NCBI Taxonomy" id="876478"/>
    <lineage>
        <taxon>Bacteria</taxon>
        <taxon>Pseudomonadati</taxon>
        <taxon>Pseudomonadota</taxon>
        <taxon>Hydrogenophilia</taxon>
        <taxon>Hydrogenophilales</taxon>
        <taxon>Hydrogenophilaceae</taxon>
        <taxon>Tepidiphilus</taxon>
    </lineage>
</organism>
<name>A0A0K6IRR5_9PROT</name>
<sequence>MTRINLLPWREALRERRRRLFYSGLVAAALAGVLVGIIGSLYLNGLIERQQERNRFLTEQIGQLDKQLAELKELRTLIDGIVARKNVIESLRARRVEPVLLFDELPRRLPEATFLESLERRDALVTLRGVSQSNARVSETMRSLDASPYLTDVRLIETLGLDRNGQRVVRFALQLRMDRPVIEAMGAEKPAAEGKP</sequence>
<reference evidence="4" key="1">
    <citation type="submission" date="2015-08" db="EMBL/GenBank/DDBJ databases">
        <authorList>
            <person name="Babu N.S."/>
            <person name="Beckwith C.J."/>
            <person name="Beseler K.G."/>
            <person name="Brison A."/>
            <person name="Carone J.V."/>
            <person name="Caskin T.P."/>
            <person name="Diamond M."/>
            <person name="Durham M.E."/>
            <person name="Foxe J.M."/>
            <person name="Go M."/>
            <person name="Henderson B.A."/>
            <person name="Jones I.B."/>
            <person name="McGettigan J.A."/>
            <person name="Micheletti S.J."/>
            <person name="Nasrallah M.E."/>
            <person name="Ortiz D."/>
            <person name="Piller C.R."/>
            <person name="Privatt S.R."/>
            <person name="Schneider S.L."/>
            <person name="Sharp S."/>
            <person name="Smith T.C."/>
            <person name="Stanton J.D."/>
            <person name="Ullery H.E."/>
            <person name="Wilson R.J."/>
            <person name="Serrano M.G."/>
            <person name="Buck G."/>
            <person name="Lee V."/>
            <person name="Wang Y."/>
            <person name="Carvalho R."/>
            <person name="Voegtly L."/>
            <person name="Shi R."/>
            <person name="Duckworth R."/>
            <person name="Johnson A."/>
            <person name="Loviza R."/>
            <person name="Walstead R."/>
            <person name="Shah Z."/>
            <person name="Kiflezghi M."/>
            <person name="Wade K."/>
            <person name="Ball S.L."/>
            <person name="Bradley K.W."/>
            <person name="Asai D.J."/>
            <person name="Bowman C.A."/>
            <person name="Russell D.A."/>
            <person name="Pope W.H."/>
            <person name="Jacobs-Sera D."/>
            <person name="Hendrix R.W."/>
            <person name="Hatfull G.F."/>
        </authorList>
    </citation>
    <scope>NUCLEOTIDE SEQUENCE [LARGE SCALE GENOMIC DNA]</scope>
    <source>
        <strain evidence="4">JCM 19170</strain>
    </source>
</reference>
<dbReference type="GO" id="GO:0043683">
    <property type="term" value="P:type IV pilus assembly"/>
    <property type="evidence" value="ECO:0007669"/>
    <property type="project" value="TreeGrafter"/>
</dbReference>
<accession>A0A0K6IRR5</accession>
<dbReference type="RefSeq" id="WP_055422858.1">
    <property type="nucleotide sequence ID" value="NZ_CYHH01000002.1"/>
</dbReference>
<keyword evidence="1" id="KW-0175">Coiled coil</keyword>
<dbReference type="PANTHER" id="PTHR40278:SF2">
    <property type="entry name" value="TYPE IV PILUS INNER MEMBRANE COMPONENT PILN"/>
    <property type="match status" value="1"/>
</dbReference>
<dbReference type="GO" id="GO:0043107">
    <property type="term" value="P:type IV pilus-dependent motility"/>
    <property type="evidence" value="ECO:0007669"/>
    <property type="project" value="TreeGrafter"/>
</dbReference>
<dbReference type="PANTHER" id="PTHR40278">
    <property type="entry name" value="DNA UTILIZATION PROTEIN HOFN"/>
    <property type="match status" value="1"/>
</dbReference>
<dbReference type="Proteomes" id="UP000182108">
    <property type="component" value="Unassembled WGS sequence"/>
</dbReference>
<dbReference type="AlphaFoldDB" id="A0A0K6IRR5"/>
<gene>
    <name evidence="3" type="ORF">Ga0061068_102137</name>
</gene>
<dbReference type="Pfam" id="PF05137">
    <property type="entry name" value="PilN"/>
    <property type="match status" value="1"/>
</dbReference>
<evidence type="ECO:0000313" key="4">
    <source>
        <dbReference type="Proteomes" id="UP000182108"/>
    </source>
</evidence>
<evidence type="ECO:0000256" key="1">
    <source>
        <dbReference type="SAM" id="Coils"/>
    </source>
</evidence>
<proteinExistence type="predicted"/>
<evidence type="ECO:0000313" key="3">
    <source>
        <dbReference type="EMBL" id="CUB05774.1"/>
    </source>
</evidence>
<feature type="coiled-coil region" evidence="1">
    <location>
        <begin position="47"/>
        <end position="74"/>
    </location>
</feature>
<dbReference type="InterPro" id="IPR052534">
    <property type="entry name" value="Extracell_DNA_Util/SecSys_Comp"/>
</dbReference>
<keyword evidence="2" id="KW-0472">Membrane</keyword>
<dbReference type="InterPro" id="IPR007813">
    <property type="entry name" value="PilN"/>
</dbReference>
<keyword evidence="2" id="KW-1133">Transmembrane helix</keyword>
<dbReference type="OrthoDB" id="5296173at2"/>
<dbReference type="EMBL" id="CYHH01000002">
    <property type="protein sequence ID" value="CUB05774.1"/>
    <property type="molecule type" value="Genomic_DNA"/>
</dbReference>
<feature type="transmembrane region" description="Helical" evidence="2">
    <location>
        <begin position="20"/>
        <end position="43"/>
    </location>
</feature>
<evidence type="ECO:0000256" key="2">
    <source>
        <dbReference type="SAM" id="Phobius"/>
    </source>
</evidence>